<evidence type="ECO:0000313" key="2">
    <source>
        <dbReference type="EMBL" id="CBX98517.1"/>
    </source>
</evidence>
<dbReference type="EMBL" id="FP929134">
    <property type="protein sequence ID" value="CBX98517.1"/>
    <property type="molecule type" value="Genomic_DNA"/>
</dbReference>
<dbReference type="HOGENOM" id="CLU_1482238_0_0_1"/>
<reference evidence="3" key="1">
    <citation type="journal article" date="2011" name="Nat. Commun.">
        <title>Effector diversification within compartments of the Leptosphaeria maculans genome affected by Repeat-Induced Point mutations.</title>
        <authorList>
            <person name="Rouxel T."/>
            <person name="Grandaubert J."/>
            <person name="Hane J.K."/>
            <person name="Hoede C."/>
            <person name="van de Wouw A.P."/>
            <person name="Couloux A."/>
            <person name="Dominguez V."/>
            <person name="Anthouard V."/>
            <person name="Bally P."/>
            <person name="Bourras S."/>
            <person name="Cozijnsen A.J."/>
            <person name="Ciuffetti L.M."/>
            <person name="Degrave A."/>
            <person name="Dilmaghani A."/>
            <person name="Duret L."/>
            <person name="Fudal I."/>
            <person name="Goodwin S.B."/>
            <person name="Gout L."/>
            <person name="Glaser N."/>
            <person name="Linglin J."/>
            <person name="Kema G.H.J."/>
            <person name="Lapalu N."/>
            <person name="Lawrence C.B."/>
            <person name="May K."/>
            <person name="Meyer M."/>
            <person name="Ollivier B."/>
            <person name="Poulain J."/>
            <person name="Schoch C.L."/>
            <person name="Simon A."/>
            <person name="Spatafora J.W."/>
            <person name="Stachowiak A."/>
            <person name="Turgeon B.G."/>
            <person name="Tyler B.M."/>
            <person name="Vincent D."/>
            <person name="Weissenbach J."/>
            <person name="Amselem J."/>
            <person name="Quesneville H."/>
            <person name="Oliver R.P."/>
            <person name="Wincker P."/>
            <person name="Balesdent M.-H."/>
            <person name="Howlett B.J."/>
        </authorList>
    </citation>
    <scope>NUCLEOTIDE SEQUENCE [LARGE SCALE GENOMIC DNA]</scope>
    <source>
        <strain evidence="3">JN3 / isolate v23.1.3 / race Av1-4-5-6-7-8</strain>
    </source>
</reference>
<feature type="region of interest" description="Disordered" evidence="1">
    <location>
        <begin position="157"/>
        <end position="182"/>
    </location>
</feature>
<feature type="region of interest" description="Disordered" evidence="1">
    <location>
        <begin position="76"/>
        <end position="110"/>
    </location>
</feature>
<gene>
    <name evidence="2" type="ORF">LEMA_P077560.1</name>
</gene>
<proteinExistence type="predicted"/>
<dbReference type="AlphaFoldDB" id="E5A4G9"/>
<feature type="compositionally biased region" description="Basic and acidic residues" evidence="1">
    <location>
        <begin position="159"/>
        <end position="171"/>
    </location>
</feature>
<keyword evidence="3" id="KW-1185">Reference proteome</keyword>
<organism evidence="3">
    <name type="scientific">Leptosphaeria maculans (strain JN3 / isolate v23.1.3 / race Av1-4-5-6-7-8)</name>
    <name type="common">Blackleg fungus</name>
    <name type="synonym">Phoma lingam</name>
    <dbReference type="NCBI Taxonomy" id="985895"/>
    <lineage>
        <taxon>Eukaryota</taxon>
        <taxon>Fungi</taxon>
        <taxon>Dikarya</taxon>
        <taxon>Ascomycota</taxon>
        <taxon>Pezizomycotina</taxon>
        <taxon>Dothideomycetes</taxon>
        <taxon>Pleosporomycetidae</taxon>
        <taxon>Pleosporales</taxon>
        <taxon>Pleosporineae</taxon>
        <taxon>Leptosphaeriaceae</taxon>
        <taxon>Plenodomus</taxon>
        <taxon>Plenodomus lingam/Leptosphaeria maculans species complex</taxon>
    </lineage>
</organism>
<evidence type="ECO:0000313" key="3">
    <source>
        <dbReference type="Proteomes" id="UP000002668"/>
    </source>
</evidence>
<dbReference type="InParanoid" id="E5A4G9"/>
<protein>
    <submittedName>
        <fullName evidence="2">Predicted protein</fullName>
    </submittedName>
</protein>
<feature type="compositionally biased region" description="Polar residues" evidence="1">
    <location>
        <begin position="83"/>
        <end position="110"/>
    </location>
</feature>
<sequence>MTIIAQCCPSRLAVFASDNKNVSAVLDHSRRGGGLSEADHVARNVVPAPVSSTVGRVGHAQIQPEVKPSELQVHSNLGIGTAGNDSSVCDSTGQQSAIRPSSSCGHGASQSQLERLTMIENLDTPSDSSKMCRAWERWANQGGYRAESQGVAYPLVGIMEREDKQDKQDRQRSRRIGQYGKP</sequence>
<accession>E5A4G9</accession>
<evidence type="ECO:0000256" key="1">
    <source>
        <dbReference type="SAM" id="MobiDB-lite"/>
    </source>
</evidence>
<name>E5A4G9_LEPMJ</name>
<dbReference type="VEuPathDB" id="FungiDB:LEMA_P077560.1"/>
<dbReference type="Proteomes" id="UP000002668">
    <property type="component" value="Genome"/>
</dbReference>